<comment type="subcellular location">
    <subcellularLocation>
        <location evidence="1">Cell membrane</location>
        <topology evidence="1">Multi-pass membrane protein</topology>
    </subcellularLocation>
</comment>
<keyword evidence="6 8" id="KW-1133">Transmembrane helix</keyword>
<evidence type="ECO:0000256" key="2">
    <source>
        <dbReference type="ARBA" id="ARBA00022475"/>
    </source>
</evidence>
<feature type="transmembrane region" description="Helical" evidence="8">
    <location>
        <begin position="332"/>
        <end position="353"/>
    </location>
</feature>
<feature type="transmembrane region" description="Helical" evidence="8">
    <location>
        <begin position="105"/>
        <end position="126"/>
    </location>
</feature>
<feature type="transmembrane region" description="Helical" evidence="8">
    <location>
        <begin position="12"/>
        <end position="32"/>
    </location>
</feature>
<feature type="domain" description="Glycosyltransferase RgtA/B/C/D-like" evidence="9">
    <location>
        <begin position="56"/>
        <end position="214"/>
    </location>
</feature>
<dbReference type="Proteomes" id="UP000643403">
    <property type="component" value="Unassembled WGS sequence"/>
</dbReference>
<sequence>MQSEPAATRARRLFWALFIVVLGIKIAVAMRLPLFVDEAFYWQEGQHLAAAYSDLPGLTAWMARLGVAIGGQHLIALRMPFLLTAALVPLLIVRMTHRTFGEADAWTAGSFALLLPLAGSLGLLAVPDAMMALATLLCMDAGACLLRKVDAGHALELAAGLALGALSHYRFIAVIGVGFLALLAMPEGRRVLKDARVLIAIALGAAAWTPLVWWNYDNADAGLRFQLVDRHPWAFHASGLWFIAIQALLVTPLLFVGLLGAGRDALRSPLIAARYFAMLGLMVVGGFFVLGFFADTERVSFHWPLPGFLALIPLLPRFIAAWPRWAQRATAALALIGLAGVLGYYVAVSLPAVRARAAAEKWYPANFAGWDDAADAVRDELRDMPPGTRVLADNFKLGAELGFALHDPRIAVLDHPLNRKHGRAPQLHLWGLDEDPRALLANGPVLLVVGASEVEFKNLHHRYLELCRMVGPLPAPRVLNVDHGRQRIALFRLMAPADGPCTAPAMAWIDAPTTGARVGASFEVKGWAFRQGVGLERVEATIDGRVVGTLRYGDDYAGLEGNWPGLVDPGAPKLGFSGRVDTAGIAPGRHWLGLRLHGRDGAVEAWPEVPIEVAR</sequence>
<keyword evidence="4" id="KW-0808">Transferase</keyword>
<evidence type="ECO:0000256" key="5">
    <source>
        <dbReference type="ARBA" id="ARBA00022692"/>
    </source>
</evidence>
<evidence type="ECO:0000256" key="6">
    <source>
        <dbReference type="ARBA" id="ARBA00022989"/>
    </source>
</evidence>
<gene>
    <name evidence="10" type="ORF">GCM10008101_14670</name>
</gene>
<dbReference type="InterPro" id="IPR050297">
    <property type="entry name" value="LipidA_mod_glycosyltrf_83"/>
</dbReference>
<keyword evidence="3" id="KW-0328">Glycosyltransferase</keyword>
<evidence type="ECO:0000259" key="9">
    <source>
        <dbReference type="Pfam" id="PF13231"/>
    </source>
</evidence>
<dbReference type="EMBL" id="BMXY01000001">
    <property type="protein sequence ID" value="GGZ61616.1"/>
    <property type="molecule type" value="Genomic_DNA"/>
</dbReference>
<feature type="transmembrane region" description="Helical" evidence="8">
    <location>
        <begin position="300"/>
        <end position="320"/>
    </location>
</feature>
<dbReference type="RefSeq" id="WP_189448881.1">
    <property type="nucleotide sequence ID" value="NZ_BMXY01000001.1"/>
</dbReference>
<dbReference type="Pfam" id="PF13231">
    <property type="entry name" value="PMT_2"/>
    <property type="match status" value="1"/>
</dbReference>
<feature type="transmembrane region" description="Helical" evidence="8">
    <location>
        <begin position="197"/>
        <end position="216"/>
    </location>
</feature>
<feature type="transmembrane region" description="Helical" evidence="8">
    <location>
        <begin position="236"/>
        <end position="261"/>
    </location>
</feature>
<evidence type="ECO:0000256" key="7">
    <source>
        <dbReference type="ARBA" id="ARBA00023136"/>
    </source>
</evidence>
<dbReference type="InterPro" id="IPR038731">
    <property type="entry name" value="RgtA/B/C-like"/>
</dbReference>
<dbReference type="PANTHER" id="PTHR33908">
    <property type="entry name" value="MANNOSYLTRANSFERASE YKCB-RELATED"/>
    <property type="match status" value="1"/>
</dbReference>
<keyword evidence="2" id="KW-1003">Cell membrane</keyword>
<feature type="transmembrane region" description="Helical" evidence="8">
    <location>
        <begin position="75"/>
        <end position="93"/>
    </location>
</feature>
<organism evidence="10 11">
    <name type="scientific">Cognatilysobacter xinjiangensis</name>
    <dbReference type="NCBI Taxonomy" id="546892"/>
    <lineage>
        <taxon>Bacteria</taxon>
        <taxon>Pseudomonadati</taxon>
        <taxon>Pseudomonadota</taxon>
        <taxon>Gammaproteobacteria</taxon>
        <taxon>Lysobacterales</taxon>
        <taxon>Lysobacteraceae</taxon>
        <taxon>Cognatilysobacter</taxon>
    </lineage>
</organism>
<keyword evidence="5 8" id="KW-0812">Transmembrane</keyword>
<proteinExistence type="predicted"/>
<evidence type="ECO:0000256" key="4">
    <source>
        <dbReference type="ARBA" id="ARBA00022679"/>
    </source>
</evidence>
<evidence type="ECO:0000313" key="10">
    <source>
        <dbReference type="EMBL" id="GGZ61616.1"/>
    </source>
</evidence>
<evidence type="ECO:0000256" key="1">
    <source>
        <dbReference type="ARBA" id="ARBA00004651"/>
    </source>
</evidence>
<reference evidence="11" key="1">
    <citation type="journal article" date="2019" name="Int. J. Syst. Evol. Microbiol.">
        <title>The Global Catalogue of Microorganisms (GCM) 10K type strain sequencing project: providing services to taxonomists for standard genome sequencing and annotation.</title>
        <authorList>
            <consortium name="The Broad Institute Genomics Platform"/>
            <consortium name="The Broad Institute Genome Sequencing Center for Infectious Disease"/>
            <person name="Wu L."/>
            <person name="Ma J."/>
        </authorList>
    </citation>
    <scope>NUCLEOTIDE SEQUENCE [LARGE SCALE GENOMIC DNA]</scope>
    <source>
        <strain evidence="11">KCTC 22558</strain>
    </source>
</reference>
<accession>A0ABQ3BZ53</accession>
<evidence type="ECO:0000256" key="8">
    <source>
        <dbReference type="SAM" id="Phobius"/>
    </source>
</evidence>
<feature type="transmembrane region" description="Helical" evidence="8">
    <location>
        <begin position="167"/>
        <end position="185"/>
    </location>
</feature>
<evidence type="ECO:0000313" key="11">
    <source>
        <dbReference type="Proteomes" id="UP000643403"/>
    </source>
</evidence>
<evidence type="ECO:0000256" key="3">
    <source>
        <dbReference type="ARBA" id="ARBA00022676"/>
    </source>
</evidence>
<keyword evidence="11" id="KW-1185">Reference proteome</keyword>
<dbReference type="PANTHER" id="PTHR33908:SF11">
    <property type="entry name" value="MEMBRANE PROTEIN"/>
    <property type="match status" value="1"/>
</dbReference>
<feature type="transmembrane region" description="Helical" evidence="8">
    <location>
        <begin position="273"/>
        <end position="294"/>
    </location>
</feature>
<name>A0ABQ3BZ53_9GAMM</name>
<protein>
    <submittedName>
        <fullName evidence="10">Membrane protein</fullName>
    </submittedName>
</protein>
<keyword evidence="7 8" id="KW-0472">Membrane</keyword>
<comment type="caution">
    <text evidence="10">The sequence shown here is derived from an EMBL/GenBank/DDBJ whole genome shotgun (WGS) entry which is preliminary data.</text>
</comment>